<dbReference type="Proteomes" id="UP000658320">
    <property type="component" value="Unassembled WGS sequence"/>
</dbReference>
<reference evidence="1" key="2">
    <citation type="submission" date="2020-09" db="EMBL/GenBank/DDBJ databases">
        <authorList>
            <person name="Sun Q."/>
            <person name="Ohkuma M."/>
        </authorList>
    </citation>
    <scope>NUCLEOTIDE SEQUENCE</scope>
    <source>
        <strain evidence="1">JCM 4346</strain>
    </source>
</reference>
<accession>A0A918FPU4</accession>
<proteinExistence type="predicted"/>
<gene>
    <name evidence="1" type="ORF">GCM10010251_96060</name>
</gene>
<keyword evidence="2" id="KW-1185">Reference proteome</keyword>
<dbReference type="EMBL" id="BMSX01000050">
    <property type="protein sequence ID" value="GGR64275.1"/>
    <property type="molecule type" value="Genomic_DNA"/>
</dbReference>
<protein>
    <submittedName>
        <fullName evidence="1">Uncharacterized protein</fullName>
    </submittedName>
</protein>
<evidence type="ECO:0000313" key="1">
    <source>
        <dbReference type="EMBL" id="GGR64275.1"/>
    </source>
</evidence>
<dbReference type="RefSeq" id="WP_308430834.1">
    <property type="nucleotide sequence ID" value="NZ_BMSX01000050.1"/>
</dbReference>
<name>A0A918FPU4_9ACTN</name>
<organism evidence="1 2">
    <name type="scientific">Streptomyces aurantiogriseus</name>
    <dbReference type="NCBI Taxonomy" id="66870"/>
    <lineage>
        <taxon>Bacteria</taxon>
        <taxon>Bacillati</taxon>
        <taxon>Actinomycetota</taxon>
        <taxon>Actinomycetes</taxon>
        <taxon>Kitasatosporales</taxon>
        <taxon>Streptomycetaceae</taxon>
        <taxon>Streptomyces</taxon>
    </lineage>
</organism>
<comment type="caution">
    <text evidence="1">The sequence shown here is derived from an EMBL/GenBank/DDBJ whole genome shotgun (WGS) entry which is preliminary data.</text>
</comment>
<evidence type="ECO:0000313" key="2">
    <source>
        <dbReference type="Proteomes" id="UP000658320"/>
    </source>
</evidence>
<reference evidence="1" key="1">
    <citation type="journal article" date="2014" name="Int. J. Syst. Evol. Microbiol.">
        <title>Complete genome sequence of Corynebacterium casei LMG S-19264T (=DSM 44701T), isolated from a smear-ripened cheese.</title>
        <authorList>
            <consortium name="US DOE Joint Genome Institute (JGI-PGF)"/>
            <person name="Walter F."/>
            <person name="Albersmeier A."/>
            <person name="Kalinowski J."/>
            <person name="Ruckert C."/>
        </authorList>
    </citation>
    <scope>NUCLEOTIDE SEQUENCE</scope>
    <source>
        <strain evidence="1">JCM 4346</strain>
    </source>
</reference>
<dbReference type="AlphaFoldDB" id="A0A918FPU4"/>
<sequence length="47" mass="5361">MEFHFTCRGFEWRAPSPHSFVPVRDEESADIREVPALATYGRGVIPV</sequence>